<dbReference type="InterPro" id="IPR001789">
    <property type="entry name" value="Sig_transdc_resp-reg_receiver"/>
</dbReference>
<dbReference type="PANTHER" id="PTHR44520:SF1">
    <property type="entry name" value="TWO-COMPONENT SYSTEM REGULATORY PROTEIN"/>
    <property type="match status" value="1"/>
</dbReference>
<keyword evidence="4" id="KW-1185">Reference proteome</keyword>
<protein>
    <submittedName>
        <fullName evidence="3">Response regulator</fullName>
    </submittedName>
</protein>
<dbReference type="InterPro" id="IPR011006">
    <property type="entry name" value="CheY-like_superfamily"/>
</dbReference>
<evidence type="ECO:0000313" key="4">
    <source>
        <dbReference type="Proteomes" id="UP000482155"/>
    </source>
</evidence>
<organism evidence="3 4">
    <name type="scientific">Noviherbaspirillum galbum</name>
    <dbReference type="NCBI Taxonomy" id="2709383"/>
    <lineage>
        <taxon>Bacteria</taxon>
        <taxon>Pseudomonadati</taxon>
        <taxon>Pseudomonadota</taxon>
        <taxon>Betaproteobacteria</taxon>
        <taxon>Burkholderiales</taxon>
        <taxon>Oxalobacteraceae</taxon>
        <taxon>Noviherbaspirillum</taxon>
    </lineage>
</organism>
<dbReference type="RefSeq" id="WP_163960585.1">
    <property type="nucleotide sequence ID" value="NZ_JAAIVB010000011.1"/>
</dbReference>
<dbReference type="PANTHER" id="PTHR44520">
    <property type="entry name" value="RESPONSE REGULATOR RCP1-RELATED"/>
    <property type="match status" value="1"/>
</dbReference>
<evidence type="ECO:0000256" key="1">
    <source>
        <dbReference type="PROSITE-ProRule" id="PRU00169"/>
    </source>
</evidence>
<dbReference type="Proteomes" id="UP000482155">
    <property type="component" value="Unassembled WGS sequence"/>
</dbReference>
<dbReference type="Pfam" id="PF00072">
    <property type="entry name" value="Response_reg"/>
    <property type="match status" value="1"/>
</dbReference>
<evidence type="ECO:0000259" key="2">
    <source>
        <dbReference type="PROSITE" id="PS50110"/>
    </source>
</evidence>
<dbReference type="PROSITE" id="PS50110">
    <property type="entry name" value="RESPONSE_REGULATORY"/>
    <property type="match status" value="1"/>
</dbReference>
<gene>
    <name evidence="3" type="ORF">G3574_03230</name>
</gene>
<evidence type="ECO:0000313" key="3">
    <source>
        <dbReference type="EMBL" id="NEX60082.1"/>
    </source>
</evidence>
<sequence length="139" mass="15285">MTKHLLLIEDDEVAAYVTLNVLKACGFINVVDLVRDGVEAMAYLTCQGIYSDRKSGNPALILLDLKLPDLDGFEVLKQIRTLPALFAIPVFILSASETAEDMYRSNLLGISKYLVKPLNMDEFGAEASKVLSSTPPQLH</sequence>
<proteinExistence type="predicted"/>
<comment type="caution">
    <text evidence="3">The sequence shown here is derived from an EMBL/GenBank/DDBJ whole genome shotgun (WGS) entry which is preliminary data.</text>
</comment>
<reference evidence="3 4" key="1">
    <citation type="submission" date="2020-02" db="EMBL/GenBank/DDBJ databases">
        <authorList>
            <person name="Kim M.K."/>
        </authorList>
    </citation>
    <scope>NUCLEOTIDE SEQUENCE [LARGE SCALE GENOMIC DNA]</scope>
    <source>
        <strain evidence="3 4">17J57-3</strain>
    </source>
</reference>
<keyword evidence="1" id="KW-0597">Phosphoprotein</keyword>
<feature type="domain" description="Response regulatory" evidence="2">
    <location>
        <begin position="4"/>
        <end position="131"/>
    </location>
</feature>
<feature type="modified residue" description="4-aspartylphosphate" evidence="1">
    <location>
        <position position="64"/>
    </location>
</feature>
<dbReference type="InterPro" id="IPR052893">
    <property type="entry name" value="TCS_response_regulator"/>
</dbReference>
<accession>A0A6B3SNQ1</accession>
<dbReference type="SMART" id="SM00448">
    <property type="entry name" value="REC"/>
    <property type="match status" value="1"/>
</dbReference>
<dbReference type="EMBL" id="JAAIVB010000011">
    <property type="protein sequence ID" value="NEX60082.1"/>
    <property type="molecule type" value="Genomic_DNA"/>
</dbReference>
<name>A0A6B3SNQ1_9BURK</name>
<dbReference type="Gene3D" id="3.40.50.2300">
    <property type="match status" value="1"/>
</dbReference>
<dbReference type="SUPFAM" id="SSF52172">
    <property type="entry name" value="CheY-like"/>
    <property type="match status" value="1"/>
</dbReference>
<dbReference type="AlphaFoldDB" id="A0A6B3SNQ1"/>
<dbReference type="GO" id="GO:0000160">
    <property type="term" value="P:phosphorelay signal transduction system"/>
    <property type="evidence" value="ECO:0007669"/>
    <property type="project" value="InterPro"/>
</dbReference>